<organism evidence="1 2">
    <name type="scientific">Ambispora gerdemannii</name>
    <dbReference type="NCBI Taxonomy" id="144530"/>
    <lineage>
        <taxon>Eukaryota</taxon>
        <taxon>Fungi</taxon>
        <taxon>Fungi incertae sedis</taxon>
        <taxon>Mucoromycota</taxon>
        <taxon>Glomeromycotina</taxon>
        <taxon>Glomeromycetes</taxon>
        <taxon>Archaeosporales</taxon>
        <taxon>Ambisporaceae</taxon>
        <taxon>Ambispora</taxon>
    </lineage>
</organism>
<gene>
    <name evidence="1" type="ORF">AGERDE_LOCUS590</name>
</gene>
<name>A0A9N8YNM9_9GLOM</name>
<reference evidence="1" key="1">
    <citation type="submission" date="2021-06" db="EMBL/GenBank/DDBJ databases">
        <authorList>
            <person name="Kallberg Y."/>
            <person name="Tangrot J."/>
            <person name="Rosling A."/>
        </authorList>
    </citation>
    <scope>NUCLEOTIDE SEQUENCE</scope>
    <source>
        <strain evidence="1">MT106</strain>
    </source>
</reference>
<dbReference type="AlphaFoldDB" id="A0A9N8YNM9"/>
<dbReference type="Proteomes" id="UP000789831">
    <property type="component" value="Unassembled WGS sequence"/>
</dbReference>
<protein>
    <submittedName>
        <fullName evidence="1">5999_t:CDS:1</fullName>
    </submittedName>
</protein>
<accession>A0A9N8YNM9</accession>
<sequence length="233" mass="25698">MEKGLFGMIVRVDKSTALEQGSITPLFLQDRIALVSISCDPVVKPLGTFERPGVHSTGGNTVKLHETLLRNSTATRGEPVVQQQLYPCKVMRENVRRQRAAKPVVGDSLSSPGVVHRLDVNSSNAGSLSTCLVAGIEASPIEPNSRDQYDRLFIELVSPGLGQFREVELAGILKQMSEGRNPACSRGMKWWRKTVTEMSFDGQKNSEVWFEIEPLPTPDETNQINKRLLVSPA</sequence>
<proteinExistence type="predicted"/>
<keyword evidence="2" id="KW-1185">Reference proteome</keyword>
<comment type="caution">
    <text evidence="1">The sequence shown here is derived from an EMBL/GenBank/DDBJ whole genome shotgun (WGS) entry which is preliminary data.</text>
</comment>
<evidence type="ECO:0000313" key="1">
    <source>
        <dbReference type="EMBL" id="CAG8435855.1"/>
    </source>
</evidence>
<dbReference type="EMBL" id="CAJVPL010000029">
    <property type="protein sequence ID" value="CAG8435855.1"/>
    <property type="molecule type" value="Genomic_DNA"/>
</dbReference>
<evidence type="ECO:0000313" key="2">
    <source>
        <dbReference type="Proteomes" id="UP000789831"/>
    </source>
</evidence>